<comment type="caution">
    <text evidence="2">The sequence shown here is derived from an EMBL/GenBank/DDBJ whole genome shotgun (WGS) entry which is preliminary data.</text>
</comment>
<feature type="non-terminal residue" evidence="2">
    <location>
        <position position="70"/>
    </location>
</feature>
<reference evidence="2" key="1">
    <citation type="journal article" date="2014" name="Front. Microbiol.">
        <title>High frequency of phylogenetically diverse reductive dehalogenase-homologous genes in deep subseafloor sedimentary metagenomes.</title>
        <authorList>
            <person name="Kawai M."/>
            <person name="Futagami T."/>
            <person name="Toyoda A."/>
            <person name="Takaki Y."/>
            <person name="Nishi S."/>
            <person name="Hori S."/>
            <person name="Arai W."/>
            <person name="Tsubouchi T."/>
            <person name="Morono Y."/>
            <person name="Uchiyama I."/>
            <person name="Ito T."/>
            <person name="Fujiyama A."/>
            <person name="Inagaki F."/>
            <person name="Takami H."/>
        </authorList>
    </citation>
    <scope>NUCLEOTIDE SEQUENCE</scope>
    <source>
        <strain evidence="2">Expedition CK06-06</strain>
    </source>
</reference>
<evidence type="ECO:0000256" key="1">
    <source>
        <dbReference type="ARBA" id="ARBA00005254"/>
    </source>
</evidence>
<dbReference type="InterPro" id="IPR029045">
    <property type="entry name" value="ClpP/crotonase-like_dom_sf"/>
</dbReference>
<dbReference type="PANTHER" id="PTHR43149:SF1">
    <property type="entry name" value="DELTA(3,5)-DELTA(2,4)-DIENOYL-COA ISOMERASE, MITOCHONDRIAL"/>
    <property type="match status" value="1"/>
</dbReference>
<dbReference type="PANTHER" id="PTHR43149">
    <property type="entry name" value="ENOYL-COA HYDRATASE"/>
    <property type="match status" value="1"/>
</dbReference>
<dbReference type="GO" id="GO:0016853">
    <property type="term" value="F:isomerase activity"/>
    <property type="evidence" value="ECO:0007669"/>
    <property type="project" value="InterPro"/>
</dbReference>
<dbReference type="InterPro" id="IPR045002">
    <property type="entry name" value="Ech1-like"/>
</dbReference>
<dbReference type="Gene3D" id="3.90.226.10">
    <property type="entry name" value="2-enoyl-CoA Hydratase, Chain A, domain 1"/>
    <property type="match status" value="1"/>
</dbReference>
<protein>
    <recommendedName>
        <fullName evidence="3">Enoyl-CoA hydratase</fullName>
    </recommendedName>
</protein>
<gene>
    <name evidence="2" type="ORF">S01H1_64841</name>
</gene>
<organism evidence="2">
    <name type="scientific">marine sediment metagenome</name>
    <dbReference type="NCBI Taxonomy" id="412755"/>
    <lineage>
        <taxon>unclassified sequences</taxon>
        <taxon>metagenomes</taxon>
        <taxon>ecological metagenomes</taxon>
    </lineage>
</organism>
<proteinExistence type="inferred from homology"/>
<sequence length="70" mass="7835">MVYKFLELNIEDNIGTLALARTESLNALSLEFAAEITRAVRELSEMDEVRAVILKSNAQIFCAGLDLKDF</sequence>
<comment type="similarity">
    <text evidence="1">Belongs to the enoyl-CoA hydratase/isomerase family.</text>
</comment>
<dbReference type="InterPro" id="IPR001753">
    <property type="entry name" value="Enoyl-CoA_hydra/iso"/>
</dbReference>
<dbReference type="Pfam" id="PF00378">
    <property type="entry name" value="ECH_1"/>
    <property type="match status" value="1"/>
</dbReference>
<evidence type="ECO:0008006" key="3">
    <source>
        <dbReference type="Google" id="ProtNLM"/>
    </source>
</evidence>
<dbReference type="AlphaFoldDB" id="X0Y623"/>
<dbReference type="SUPFAM" id="SSF52096">
    <property type="entry name" value="ClpP/crotonase"/>
    <property type="match status" value="1"/>
</dbReference>
<accession>X0Y623</accession>
<dbReference type="CDD" id="cd06558">
    <property type="entry name" value="crotonase-like"/>
    <property type="match status" value="1"/>
</dbReference>
<dbReference type="EMBL" id="BARS01042764">
    <property type="protein sequence ID" value="GAG32321.1"/>
    <property type="molecule type" value="Genomic_DNA"/>
</dbReference>
<name>X0Y623_9ZZZZ</name>
<evidence type="ECO:0000313" key="2">
    <source>
        <dbReference type="EMBL" id="GAG32321.1"/>
    </source>
</evidence>